<gene>
    <name evidence="1" type="ORF">LSH36_165g01041</name>
</gene>
<name>A0AAD9N958_9ANNE</name>
<evidence type="ECO:0000313" key="1">
    <source>
        <dbReference type="EMBL" id="KAK2158694.1"/>
    </source>
</evidence>
<comment type="caution">
    <text evidence="1">The sequence shown here is derived from an EMBL/GenBank/DDBJ whole genome shotgun (WGS) entry which is preliminary data.</text>
</comment>
<dbReference type="EMBL" id="JAODUP010000165">
    <property type="protein sequence ID" value="KAK2158694.1"/>
    <property type="molecule type" value="Genomic_DNA"/>
</dbReference>
<proteinExistence type="predicted"/>
<reference evidence="1" key="1">
    <citation type="journal article" date="2023" name="Mol. Biol. Evol.">
        <title>Third-Generation Sequencing Reveals the Adaptive Role of the Epigenome in Three Deep-Sea Polychaetes.</title>
        <authorList>
            <person name="Perez M."/>
            <person name="Aroh O."/>
            <person name="Sun Y."/>
            <person name="Lan Y."/>
            <person name="Juniper S.K."/>
            <person name="Young C.R."/>
            <person name="Angers B."/>
            <person name="Qian P.Y."/>
        </authorList>
    </citation>
    <scope>NUCLEOTIDE SEQUENCE</scope>
    <source>
        <strain evidence="1">P08H-3</strain>
    </source>
</reference>
<sequence length="68" mass="7698">MTQKEIEGTMLTFVIDSVLGTWYTTKDVFEQSFIDRRTLTELTLCTPVMLQLGKMTTTTAAATTTMRQ</sequence>
<dbReference type="Proteomes" id="UP001208570">
    <property type="component" value="Unassembled WGS sequence"/>
</dbReference>
<keyword evidence="2" id="KW-1185">Reference proteome</keyword>
<organism evidence="1 2">
    <name type="scientific">Paralvinella palmiformis</name>
    <dbReference type="NCBI Taxonomy" id="53620"/>
    <lineage>
        <taxon>Eukaryota</taxon>
        <taxon>Metazoa</taxon>
        <taxon>Spiralia</taxon>
        <taxon>Lophotrochozoa</taxon>
        <taxon>Annelida</taxon>
        <taxon>Polychaeta</taxon>
        <taxon>Sedentaria</taxon>
        <taxon>Canalipalpata</taxon>
        <taxon>Terebellida</taxon>
        <taxon>Terebelliformia</taxon>
        <taxon>Alvinellidae</taxon>
        <taxon>Paralvinella</taxon>
    </lineage>
</organism>
<accession>A0AAD9N958</accession>
<evidence type="ECO:0000313" key="2">
    <source>
        <dbReference type="Proteomes" id="UP001208570"/>
    </source>
</evidence>
<protein>
    <submittedName>
        <fullName evidence="1">Uncharacterized protein</fullName>
    </submittedName>
</protein>
<dbReference type="AlphaFoldDB" id="A0AAD9N958"/>